<evidence type="ECO:0000256" key="7">
    <source>
        <dbReference type="ARBA" id="ARBA00012964"/>
    </source>
</evidence>
<reference evidence="11" key="2">
    <citation type="submission" date="2021-01" db="EMBL/GenBank/DDBJ databases">
        <authorList>
            <person name="Corre E."/>
            <person name="Pelletier E."/>
            <person name="Niang G."/>
            <person name="Scheremetjew M."/>
            <person name="Finn R."/>
            <person name="Kale V."/>
            <person name="Holt S."/>
            <person name="Cochrane G."/>
            <person name="Meng A."/>
            <person name="Brown T."/>
            <person name="Cohen L."/>
        </authorList>
    </citation>
    <scope>NUCLEOTIDE SEQUENCE</scope>
    <source>
        <strain evidence="11">CCMP1205</strain>
    </source>
</reference>
<dbReference type="GO" id="GO:0046872">
    <property type="term" value="F:metal ion binding"/>
    <property type="evidence" value="ECO:0007669"/>
    <property type="project" value="UniProtKB-KW"/>
</dbReference>
<name>A0A5B8ME92_9CHLO</name>
<sequence>MKKPGVEPKRAIDFLRILQNLKATKRTGWVRKGVRGPESIADHMYRMSVMAMIAGDDGGKLDRNKCIKLAIAHDIAEAIAGDIAPSDNVPKEEKHRLEREALESMTEVLGGDREVSEELSELWHEYEAGETEEAKLLKDLDKVEMILQALEYEDQQADLDLAEFFDSVEGKLKTETGRKWAEEIARRRRERLGK</sequence>
<keyword evidence="9" id="KW-0378">Hydrolase</keyword>
<dbReference type="SUPFAM" id="SSF109604">
    <property type="entry name" value="HD-domain/PDEase-like"/>
    <property type="match status" value="1"/>
</dbReference>
<evidence type="ECO:0000313" key="13">
    <source>
        <dbReference type="Proteomes" id="UP000316726"/>
    </source>
</evidence>
<comment type="cofactor">
    <cofactor evidence="3">
        <name>Co(2+)</name>
        <dbReference type="ChEBI" id="CHEBI:48828"/>
    </cofactor>
</comment>
<comment type="similarity">
    <text evidence="5">Belongs to the HDDC2 family.</text>
</comment>
<reference evidence="12 13" key="1">
    <citation type="submission" date="2018-07" db="EMBL/GenBank/DDBJ databases">
        <title>The complete nuclear genome of the prasinophyte Chloropicon primus (CCMP1205).</title>
        <authorList>
            <person name="Pombert J.-F."/>
            <person name="Otis C."/>
            <person name="Turmel M."/>
            <person name="Lemieux C."/>
        </authorList>
    </citation>
    <scope>NUCLEOTIDE SEQUENCE [LARGE SCALE GENOMIC DNA]</scope>
    <source>
        <strain evidence="12 13">CCMP1205</strain>
    </source>
</reference>
<dbReference type="Gene3D" id="1.10.3210.10">
    <property type="entry name" value="Hypothetical protein af1432"/>
    <property type="match status" value="1"/>
</dbReference>
<dbReference type="InterPro" id="IPR006674">
    <property type="entry name" value="HD_domain"/>
</dbReference>
<comment type="cofactor">
    <cofactor evidence="2">
        <name>Mn(2+)</name>
        <dbReference type="ChEBI" id="CHEBI:29035"/>
    </cofactor>
</comment>
<dbReference type="Pfam" id="PF13023">
    <property type="entry name" value="HD_3"/>
    <property type="match status" value="1"/>
</dbReference>
<dbReference type="FunFam" id="1.10.3210.10:FF:000016">
    <property type="entry name" value="HD domain-containing protein 2"/>
    <property type="match status" value="1"/>
</dbReference>
<dbReference type="InterPro" id="IPR039356">
    <property type="entry name" value="YfbR/HDDC2"/>
</dbReference>
<evidence type="ECO:0000256" key="8">
    <source>
        <dbReference type="ARBA" id="ARBA00022723"/>
    </source>
</evidence>
<evidence type="ECO:0000313" key="11">
    <source>
        <dbReference type="EMBL" id="CAD9713562.1"/>
    </source>
</evidence>
<dbReference type="STRING" id="1764295.A0A5B8ME92"/>
<keyword evidence="8" id="KW-0479">Metal-binding</keyword>
<dbReference type="GO" id="GO:0005737">
    <property type="term" value="C:cytoplasm"/>
    <property type="evidence" value="ECO:0007669"/>
    <property type="project" value="TreeGrafter"/>
</dbReference>
<accession>A0A5B8ME92</accession>
<evidence type="ECO:0000256" key="1">
    <source>
        <dbReference type="ARBA" id="ARBA00001638"/>
    </source>
</evidence>
<evidence type="ECO:0000256" key="3">
    <source>
        <dbReference type="ARBA" id="ARBA00001941"/>
    </source>
</evidence>
<dbReference type="Proteomes" id="UP000316726">
    <property type="component" value="Chromosome 2"/>
</dbReference>
<comment type="catalytic activity">
    <reaction evidence="1">
        <text>a 2'-deoxyribonucleoside 5'-phosphate + H2O = a 2'-deoxyribonucleoside + phosphate</text>
        <dbReference type="Rhea" id="RHEA:36167"/>
        <dbReference type="ChEBI" id="CHEBI:15377"/>
        <dbReference type="ChEBI" id="CHEBI:18274"/>
        <dbReference type="ChEBI" id="CHEBI:43474"/>
        <dbReference type="ChEBI" id="CHEBI:65317"/>
        <dbReference type="EC" id="3.1.3.89"/>
    </reaction>
</comment>
<dbReference type="EMBL" id="HBHL01003859">
    <property type="protein sequence ID" value="CAD9713562.1"/>
    <property type="molecule type" value="Transcribed_RNA"/>
</dbReference>
<dbReference type="GO" id="GO:0002953">
    <property type="term" value="F:5'-deoxynucleotidase activity"/>
    <property type="evidence" value="ECO:0007669"/>
    <property type="project" value="UniProtKB-EC"/>
</dbReference>
<evidence type="ECO:0000256" key="2">
    <source>
        <dbReference type="ARBA" id="ARBA00001936"/>
    </source>
</evidence>
<dbReference type="SMART" id="SM00471">
    <property type="entry name" value="HDc"/>
    <property type="match status" value="1"/>
</dbReference>
<comment type="subunit">
    <text evidence="6">Homodimer.</text>
</comment>
<organism evidence="12 13">
    <name type="scientific">Chloropicon primus</name>
    <dbReference type="NCBI Taxonomy" id="1764295"/>
    <lineage>
        <taxon>Eukaryota</taxon>
        <taxon>Viridiplantae</taxon>
        <taxon>Chlorophyta</taxon>
        <taxon>Chloropicophyceae</taxon>
        <taxon>Chloropicales</taxon>
        <taxon>Chloropicaceae</taxon>
        <taxon>Chloropicon</taxon>
    </lineage>
</organism>
<dbReference type="InterPro" id="IPR003607">
    <property type="entry name" value="HD/PDEase_dom"/>
</dbReference>
<evidence type="ECO:0000259" key="10">
    <source>
        <dbReference type="PROSITE" id="PS51831"/>
    </source>
</evidence>
<dbReference type="PANTHER" id="PTHR11845:SF13">
    <property type="entry name" value="5'-DEOXYNUCLEOTIDASE HDDC2"/>
    <property type="match status" value="1"/>
</dbReference>
<dbReference type="AlphaFoldDB" id="A0A5B8ME92"/>
<dbReference type="EMBL" id="CP031035">
    <property type="protein sequence ID" value="QDZ18749.1"/>
    <property type="molecule type" value="Genomic_DNA"/>
</dbReference>
<dbReference type="PANTHER" id="PTHR11845">
    <property type="entry name" value="5'-DEOXYNUCLEOTIDASE HDDC2"/>
    <property type="match status" value="1"/>
</dbReference>
<evidence type="ECO:0000256" key="4">
    <source>
        <dbReference type="ARBA" id="ARBA00004074"/>
    </source>
</evidence>
<evidence type="ECO:0000256" key="9">
    <source>
        <dbReference type="ARBA" id="ARBA00022801"/>
    </source>
</evidence>
<gene>
    <name evidence="12" type="ORF">A3770_02p12670</name>
    <name evidence="11" type="ORF">CPRI1469_LOCUS2414</name>
</gene>
<comment type="function">
    <text evidence="4">Catalyzes the dephosphorylation of the nucleoside 5'-monophosphates deoxyadenosine monophosphate (dAMP), deoxycytidine monophosphate (dCMP), deoxyguanosine monophosphate (dGMP) and deoxythymidine monophosphate (dTMP).</text>
</comment>
<keyword evidence="13" id="KW-1185">Reference proteome</keyword>
<feature type="domain" description="HD" evidence="10">
    <location>
        <begin position="40"/>
        <end position="146"/>
    </location>
</feature>
<dbReference type="OrthoDB" id="10254258at2759"/>
<dbReference type="PROSITE" id="PS51831">
    <property type="entry name" value="HD"/>
    <property type="match status" value="1"/>
</dbReference>
<dbReference type="EC" id="3.1.3.89" evidence="7"/>
<evidence type="ECO:0000256" key="5">
    <source>
        <dbReference type="ARBA" id="ARBA00009999"/>
    </source>
</evidence>
<protein>
    <recommendedName>
        <fullName evidence="7">5'-deoxynucleotidase</fullName>
        <ecNumber evidence="7">3.1.3.89</ecNumber>
    </recommendedName>
</protein>
<proteinExistence type="inferred from homology"/>
<evidence type="ECO:0000313" key="12">
    <source>
        <dbReference type="EMBL" id="QDZ18749.1"/>
    </source>
</evidence>
<evidence type="ECO:0000256" key="6">
    <source>
        <dbReference type="ARBA" id="ARBA00011738"/>
    </source>
</evidence>